<dbReference type="InterPro" id="IPR000160">
    <property type="entry name" value="GGDEF_dom"/>
</dbReference>
<dbReference type="CDD" id="cd01949">
    <property type="entry name" value="GGDEF"/>
    <property type="match status" value="1"/>
</dbReference>
<protein>
    <recommendedName>
        <fullName evidence="1">diguanylate cyclase</fullName>
        <ecNumber evidence="1">2.7.7.65</ecNumber>
    </recommendedName>
</protein>
<dbReference type="GO" id="GO:0043709">
    <property type="term" value="P:cell adhesion involved in single-species biofilm formation"/>
    <property type="evidence" value="ECO:0007669"/>
    <property type="project" value="TreeGrafter"/>
</dbReference>
<evidence type="ECO:0000256" key="1">
    <source>
        <dbReference type="ARBA" id="ARBA00012528"/>
    </source>
</evidence>
<comment type="caution">
    <text evidence="4">The sequence shown here is derived from an EMBL/GenBank/DDBJ whole genome shotgun (WGS) entry which is preliminary data.</text>
</comment>
<proteinExistence type="predicted"/>
<dbReference type="PANTHER" id="PTHR45138:SF9">
    <property type="entry name" value="DIGUANYLATE CYCLASE DGCM-RELATED"/>
    <property type="match status" value="1"/>
</dbReference>
<feature type="domain" description="GGDEF" evidence="3">
    <location>
        <begin position="226"/>
        <end position="383"/>
    </location>
</feature>
<dbReference type="InterPro" id="IPR050469">
    <property type="entry name" value="Diguanylate_Cyclase"/>
</dbReference>
<dbReference type="SUPFAM" id="SSF55073">
    <property type="entry name" value="Nucleotide cyclase"/>
    <property type="match status" value="1"/>
</dbReference>
<dbReference type="GO" id="GO:1902201">
    <property type="term" value="P:negative regulation of bacterial-type flagellum-dependent cell motility"/>
    <property type="evidence" value="ECO:0007669"/>
    <property type="project" value="TreeGrafter"/>
</dbReference>
<dbReference type="PANTHER" id="PTHR45138">
    <property type="entry name" value="REGULATORY COMPONENTS OF SENSORY TRANSDUCTION SYSTEM"/>
    <property type="match status" value="1"/>
</dbReference>
<sequence length="401" mass="43559">MVVDTSSSLPGVRCISSAKLAHFLKREQRSSTVADLDLNRIFRELLHRANDFLPSEAGTIYLDDPLDTDEDDNRLSLVVIAGFGPKSDDLMEERFSSGKGIIGEVYRTGRPYSCTEPFADPIFRSGPGLRIGFNIDSVVGAPLEGEGRTIGVIELINHSSGKGYSDADLALLGIFAQTISLSVVNAIDAQRSKEIAKRDELTELYNDRYLHGSLSRIIDDAVANGSECGVIFLDLDHFKEVNDTHGHLVGSQLLSEVGATLKQIVPGEGLAARYGGDEFVIALPGAGRQETFWVAETIRQNIADRAFVVSADPENSDGVTSIRIEGVVTCSIGIATLQADIMPELGAENRDSKKAKDQLLRKADTCMYAAKELGRNRTIPYWELARELAAGLVSPTSRTRT</sequence>
<dbReference type="Gene3D" id="3.30.70.270">
    <property type="match status" value="1"/>
</dbReference>
<dbReference type="InterPro" id="IPR003018">
    <property type="entry name" value="GAF"/>
</dbReference>
<dbReference type="GO" id="GO:0052621">
    <property type="term" value="F:diguanylate cyclase activity"/>
    <property type="evidence" value="ECO:0007669"/>
    <property type="project" value="UniProtKB-EC"/>
</dbReference>
<dbReference type="GO" id="GO:0005886">
    <property type="term" value="C:plasma membrane"/>
    <property type="evidence" value="ECO:0007669"/>
    <property type="project" value="TreeGrafter"/>
</dbReference>
<gene>
    <name evidence="4" type="ORF">IFJ97_07405</name>
</gene>
<accession>A0A8J6XY17</accession>
<dbReference type="SMART" id="SM00267">
    <property type="entry name" value="GGDEF"/>
    <property type="match status" value="1"/>
</dbReference>
<name>A0A8J6XY17_9BACT</name>
<dbReference type="AlphaFoldDB" id="A0A8J6XY17"/>
<evidence type="ECO:0000313" key="5">
    <source>
        <dbReference type="Proteomes" id="UP000598633"/>
    </source>
</evidence>
<dbReference type="InterPro" id="IPR029787">
    <property type="entry name" value="Nucleotide_cyclase"/>
</dbReference>
<evidence type="ECO:0000259" key="3">
    <source>
        <dbReference type="PROSITE" id="PS50887"/>
    </source>
</evidence>
<dbReference type="EC" id="2.7.7.65" evidence="1"/>
<dbReference type="SUPFAM" id="SSF55781">
    <property type="entry name" value="GAF domain-like"/>
    <property type="match status" value="1"/>
</dbReference>
<dbReference type="InterPro" id="IPR043128">
    <property type="entry name" value="Rev_trsase/Diguanyl_cyclase"/>
</dbReference>
<comment type="catalytic activity">
    <reaction evidence="2">
        <text>2 GTP = 3',3'-c-di-GMP + 2 diphosphate</text>
        <dbReference type="Rhea" id="RHEA:24898"/>
        <dbReference type="ChEBI" id="CHEBI:33019"/>
        <dbReference type="ChEBI" id="CHEBI:37565"/>
        <dbReference type="ChEBI" id="CHEBI:58805"/>
        <dbReference type="EC" id="2.7.7.65"/>
    </reaction>
</comment>
<organism evidence="4 5">
    <name type="scientific">Candidatus Sulfomarinibacter kjeldsenii</name>
    <dbReference type="NCBI Taxonomy" id="2885994"/>
    <lineage>
        <taxon>Bacteria</taxon>
        <taxon>Pseudomonadati</taxon>
        <taxon>Acidobacteriota</taxon>
        <taxon>Thermoanaerobaculia</taxon>
        <taxon>Thermoanaerobaculales</taxon>
        <taxon>Candidatus Sulfomarinibacteraceae</taxon>
        <taxon>Candidatus Sulfomarinibacter</taxon>
    </lineage>
</organism>
<dbReference type="Pfam" id="PF00990">
    <property type="entry name" value="GGDEF"/>
    <property type="match status" value="1"/>
</dbReference>
<dbReference type="SMART" id="SM00065">
    <property type="entry name" value="GAF"/>
    <property type="match status" value="1"/>
</dbReference>
<dbReference type="FunFam" id="3.30.70.270:FF:000001">
    <property type="entry name" value="Diguanylate cyclase domain protein"/>
    <property type="match status" value="1"/>
</dbReference>
<reference evidence="4 5" key="1">
    <citation type="submission" date="2020-08" db="EMBL/GenBank/DDBJ databases">
        <title>Acidobacteriota in marine sediments use diverse sulfur dissimilation pathways.</title>
        <authorList>
            <person name="Wasmund K."/>
        </authorList>
    </citation>
    <scope>NUCLEOTIDE SEQUENCE [LARGE SCALE GENOMIC DNA]</scope>
    <source>
        <strain evidence="4">MAG AM3-A</strain>
    </source>
</reference>
<dbReference type="Gene3D" id="3.30.450.40">
    <property type="match status" value="1"/>
</dbReference>
<dbReference type="EMBL" id="JACXWA010000120">
    <property type="protein sequence ID" value="MBD3871167.1"/>
    <property type="molecule type" value="Genomic_DNA"/>
</dbReference>
<dbReference type="Proteomes" id="UP000598633">
    <property type="component" value="Unassembled WGS sequence"/>
</dbReference>
<dbReference type="Pfam" id="PF13185">
    <property type="entry name" value="GAF_2"/>
    <property type="match status" value="1"/>
</dbReference>
<dbReference type="PROSITE" id="PS50887">
    <property type="entry name" value="GGDEF"/>
    <property type="match status" value="1"/>
</dbReference>
<evidence type="ECO:0000313" key="4">
    <source>
        <dbReference type="EMBL" id="MBD3871167.1"/>
    </source>
</evidence>
<evidence type="ECO:0000256" key="2">
    <source>
        <dbReference type="ARBA" id="ARBA00034247"/>
    </source>
</evidence>
<dbReference type="NCBIfam" id="TIGR00254">
    <property type="entry name" value="GGDEF"/>
    <property type="match status" value="1"/>
</dbReference>
<dbReference type="InterPro" id="IPR029016">
    <property type="entry name" value="GAF-like_dom_sf"/>
</dbReference>